<evidence type="ECO:0000313" key="17">
    <source>
        <dbReference type="EMBL" id="KAK5171057.1"/>
    </source>
</evidence>
<reference evidence="17 18" key="1">
    <citation type="submission" date="2023-08" db="EMBL/GenBank/DDBJ databases">
        <title>Black Yeasts Isolated from many extreme environments.</title>
        <authorList>
            <person name="Coleine C."/>
            <person name="Stajich J.E."/>
            <person name="Selbmann L."/>
        </authorList>
    </citation>
    <scope>NUCLEOTIDE SEQUENCE [LARGE SCALE GENOMIC DNA]</scope>
    <source>
        <strain evidence="17 18">CCFEE 5935</strain>
    </source>
</reference>
<feature type="transmembrane region" description="Helical" evidence="16">
    <location>
        <begin position="416"/>
        <end position="434"/>
    </location>
</feature>
<dbReference type="RefSeq" id="XP_064660085.1">
    <property type="nucleotide sequence ID" value="XM_064801455.1"/>
</dbReference>
<dbReference type="AlphaFoldDB" id="A0AAV9PFF0"/>
<comment type="pathway">
    <text evidence="2">Protein modification; protein glycosylation.</text>
</comment>
<keyword evidence="6 17" id="KW-0328">Glycosyltransferase</keyword>
<evidence type="ECO:0000256" key="2">
    <source>
        <dbReference type="ARBA" id="ARBA00004922"/>
    </source>
</evidence>
<evidence type="ECO:0000256" key="10">
    <source>
        <dbReference type="ARBA" id="ARBA00022989"/>
    </source>
</evidence>
<evidence type="ECO:0000313" key="18">
    <source>
        <dbReference type="Proteomes" id="UP001337655"/>
    </source>
</evidence>
<evidence type="ECO:0000256" key="4">
    <source>
        <dbReference type="ARBA" id="ARBA00011967"/>
    </source>
</evidence>
<keyword evidence="10 16" id="KW-1133">Transmembrane helix</keyword>
<name>A0AAV9PFF0_9PEZI</name>
<comment type="caution">
    <text evidence="17">The sequence shown here is derived from an EMBL/GenBank/DDBJ whole genome shotgun (WGS) entry which is preliminary data.</text>
</comment>
<proteinExistence type="inferred from homology"/>
<accession>A0AAV9PFF0</accession>
<evidence type="ECO:0000256" key="1">
    <source>
        <dbReference type="ARBA" id="ARBA00004477"/>
    </source>
</evidence>
<evidence type="ECO:0000256" key="15">
    <source>
        <dbReference type="SAM" id="MobiDB-lite"/>
    </source>
</evidence>
<evidence type="ECO:0000256" key="6">
    <source>
        <dbReference type="ARBA" id="ARBA00022676"/>
    </source>
</evidence>
<dbReference type="GO" id="GO:0006488">
    <property type="term" value="P:dolichol-linked oligosaccharide biosynthetic process"/>
    <property type="evidence" value="ECO:0007669"/>
    <property type="project" value="InterPro"/>
</dbReference>
<organism evidence="17 18">
    <name type="scientific">Saxophila tyrrhenica</name>
    <dbReference type="NCBI Taxonomy" id="1690608"/>
    <lineage>
        <taxon>Eukaryota</taxon>
        <taxon>Fungi</taxon>
        <taxon>Dikarya</taxon>
        <taxon>Ascomycota</taxon>
        <taxon>Pezizomycotina</taxon>
        <taxon>Dothideomycetes</taxon>
        <taxon>Dothideomycetidae</taxon>
        <taxon>Mycosphaerellales</taxon>
        <taxon>Extremaceae</taxon>
        <taxon>Saxophila</taxon>
    </lineage>
</organism>
<evidence type="ECO:0000256" key="16">
    <source>
        <dbReference type="SAM" id="Phobius"/>
    </source>
</evidence>
<evidence type="ECO:0000256" key="12">
    <source>
        <dbReference type="ARBA" id="ARBA00032069"/>
    </source>
</evidence>
<gene>
    <name evidence="17" type="primary">ALG10</name>
    <name evidence="17" type="ORF">LTR77_004201</name>
</gene>
<comment type="subcellular location">
    <subcellularLocation>
        <location evidence="1">Endoplasmic reticulum membrane</location>
        <topology evidence="1">Multi-pass membrane protein</topology>
    </subcellularLocation>
</comment>
<evidence type="ECO:0000256" key="3">
    <source>
        <dbReference type="ARBA" id="ARBA00010600"/>
    </source>
</evidence>
<evidence type="ECO:0000256" key="8">
    <source>
        <dbReference type="ARBA" id="ARBA00022692"/>
    </source>
</evidence>
<comment type="catalytic activity">
    <reaction evidence="14">
        <text>an alpha-D-Glc-(1-&gt;3)-alpha-D-Glc-(1-&gt;3)-alpha-D-Man-(1-&gt;2)-alpha-D-Man-(1-&gt;2)-alpha-D-Man-(1-&gt;3)-[alpha-D-Man-(1-&gt;2)-alpha-D-Man-(1-&gt;3)-[alpha-D-Man-(1-&gt;2)-alpha-D-Man-(1-&gt;6)]-alpha-D-Man-(1-&gt;6)]-beta-D-Man-(1-&gt;4)-beta-D-GlcNAc-(1-&gt;4)-alpha-D-GlcNAc-diphospho-di-trans,poly-cis-dolichol + a di-trans,poly-cis-dolichyl beta-D-glucosyl phosphate = a alpha-D-Glc-(1-&gt;2)-alpha-D-Glc-(1-&gt;3)-alpha-D-Glc-(1-&gt;3)-alpha-D-Man-(1-&gt;2)-alpha-D-Man-(1-&gt;2)-alpha-D-Man-(1-&gt;3)-[alpha-D-Man-(1-&gt;2)-alpha-D-Man-(1-&gt;3)-[alpha-D-Man-(1-&gt;2)-alpha-D-Man-(1-&gt;6)]-alpha-D-Man-(1-&gt;6)]-beta-D-Man-(1-&gt;4)-beta-D-GlcNAc-(1-&gt;4)-alpha-D-GlcNAc-diphospho-di-trans,poly-cis-dolichol + a di-trans,poly-cis-dolichyl phosphate + H(+)</text>
        <dbReference type="Rhea" id="RHEA:29543"/>
        <dbReference type="Rhea" id="RHEA-COMP:19498"/>
        <dbReference type="Rhea" id="RHEA-COMP:19502"/>
        <dbReference type="Rhea" id="RHEA-COMP:19512"/>
        <dbReference type="Rhea" id="RHEA-COMP:19522"/>
        <dbReference type="ChEBI" id="CHEBI:15378"/>
        <dbReference type="ChEBI" id="CHEBI:57525"/>
        <dbReference type="ChEBI" id="CHEBI:57683"/>
        <dbReference type="ChEBI" id="CHEBI:132522"/>
        <dbReference type="ChEBI" id="CHEBI:132523"/>
        <dbReference type="EC" id="2.4.1.256"/>
    </reaction>
    <physiologicalReaction direction="left-to-right" evidence="14">
        <dbReference type="Rhea" id="RHEA:29544"/>
    </physiologicalReaction>
</comment>
<feature type="transmembrane region" description="Helical" evidence="16">
    <location>
        <begin position="544"/>
        <end position="563"/>
    </location>
</feature>
<dbReference type="Pfam" id="PF04922">
    <property type="entry name" value="DIE2_ALG10"/>
    <property type="match status" value="1"/>
</dbReference>
<feature type="compositionally biased region" description="Basic and acidic residues" evidence="15">
    <location>
        <begin position="450"/>
        <end position="468"/>
    </location>
</feature>
<evidence type="ECO:0000256" key="14">
    <source>
        <dbReference type="ARBA" id="ARBA00048064"/>
    </source>
</evidence>
<comment type="similarity">
    <text evidence="3">Belongs to the ALG10 glucosyltransferase family.</text>
</comment>
<protein>
    <recommendedName>
        <fullName evidence="5">Dol-P-Glc:Glc(2)Man(9)GlcNAc(2)-PP-Dol alpha-1,2-glucosyltransferase</fullName>
        <ecNumber evidence="4">2.4.1.256</ecNumber>
    </recommendedName>
    <alternativeName>
        <fullName evidence="12">Asparagine-linked glycosylation protein 10</fullName>
    </alternativeName>
</protein>
<evidence type="ECO:0000256" key="9">
    <source>
        <dbReference type="ARBA" id="ARBA00022824"/>
    </source>
</evidence>
<dbReference type="EC" id="2.4.1.256" evidence="4"/>
<sequence length="581" mass="66283">MALPAAQSLPLLAWSKLVNDAVTEPYLDEVFHVRQAQNYCQNRFDVWDPKITTPPGLYLLSYIVSPVVGCDIFWLRSLNVFCLVALQAVVTWTYPLRKPGGYDHWASQHSALNVTLFPPLFFFAALYYTDVPSTLSVLIFYWLFLHFSGPRKFSPLRTPALVLSGISSLFFRQTNIFWVAIFPAGLVLVNELDRAHDAVKNSMYRREEGFGDTWTSIVRTSWKMSAVYDPAVRNASISGTNLPSLQALQYSNTQPDYGKTAISIATLCLKLPTHPTRLAHTLQALLPYIITTLTFTILIHFNGSVVLGDKSNHTATLHLPQLLYLWPYLTFFSWPLLYPYLLTIPFGLFAQLPAVATLEAMLMFKRRRLGPQYWLLGICVGVACAVVHFNTIVHPFTLADNRHYTFYVFRRLMNPWWVKFAVTPVYVLCAWACMQAMGARPLDVSVYKDPAGKKNEDKSSQQSEDRHKPPTLPDGSSGATTSFVLIWLATTTLQLVTAPLVEPRYLILPWIFWRIHVPLQNGSAQLARTDLTFRERLKTVDHRLLLETVWLLLINAGTGYMFLYQGFEWPQEPGRVQRFMW</sequence>
<dbReference type="PANTHER" id="PTHR12989:SF10">
    <property type="entry name" value="DOL-P-GLC:GLC(2)MAN(9)GLCNAC(2)-PP-DOL ALPHA-1,2-GLUCOSYLTRANSFERASE-RELATED"/>
    <property type="match status" value="1"/>
</dbReference>
<dbReference type="PIRSF" id="PIRSF028810">
    <property type="entry name" value="Alpha1_2_glucosyltferase_Alg10"/>
    <property type="match status" value="1"/>
</dbReference>
<feature type="region of interest" description="Disordered" evidence="15">
    <location>
        <begin position="450"/>
        <end position="476"/>
    </location>
</feature>
<comment type="function">
    <text evidence="13">Dol-P-Glc:Glc(2)Man(9)GlcNAc(2)-PP-Dol alpha-1,2-glucosyltransferase that operates in the biosynthetic pathway of dolichol-linked oligosaccharides, the glycan precursors employed in protein asparagine (N)-glycosylation. The assembly of dolichol-linked oligosaccharides begins on the cytosolic side of the endoplasmic reticulum membrane and finishes in its lumen. The sequential addition of sugars to dolichol pyrophosphate produces dolichol-linked oligosaccharides containing fourteen sugars, including two GlcNAcs, nine mannoses and three glucoses. Once assembled, the oligosaccharide is transferred from the lipid to nascent proteins by oligosaccharyltransferases. In the lumen of the endoplasmic reticulum, adds the third and last glucose residue from dolichyl phosphate glucose (Dol-P-Glc) onto the lipid-linked oligosaccharide intermediate Glc(2)Man(9)GlcNAc(2)-PP-Dol to produce Glc(3)Man(9)GlcNAc(2)-PP-Dol.</text>
</comment>
<dbReference type="EMBL" id="JAVRRT010000006">
    <property type="protein sequence ID" value="KAK5171057.1"/>
    <property type="molecule type" value="Genomic_DNA"/>
</dbReference>
<keyword evidence="7 17" id="KW-0808">Transferase</keyword>
<dbReference type="PANTHER" id="PTHR12989">
    <property type="entry name" value="ALPHA-1,2-GLUCOSYLTRANSFERASE ALG10"/>
    <property type="match status" value="1"/>
</dbReference>
<dbReference type="Proteomes" id="UP001337655">
    <property type="component" value="Unassembled WGS sequence"/>
</dbReference>
<dbReference type="GO" id="GO:0106073">
    <property type="term" value="F:dolichyl pyrophosphate Glc2Man9GlcNAc2 alpha-1,2-glucosyltransferase activity"/>
    <property type="evidence" value="ECO:0007669"/>
    <property type="project" value="UniProtKB-EC"/>
</dbReference>
<evidence type="ECO:0000256" key="5">
    <source>
        <dbReference type="ARBA" id="ARBA00018512"/>
    </source>
</evidence>
<dbReference type="GO" id="GO:0005789">
    <property type="term" value="C:endoplasmic reticulum membrane"/>
    <property type="evidence" value="ECO:0007669"/>
    <property type="project" value="UniProtKB-SubCell"/>
</dbReference>
<evidence type="ECO:0000256" key="13">
    <source>
        <dbReference type="ARBA" id="ARBA00044727"/>
    </source>
</evidence>
<evidence type="ECO:0000256" key="11">
    <source>
        <dbReference type="ARBA" id="ARBA00023136"/>
    </source>
</evidence>
<feature type="transmembrane region" description="Helical" evidence="16">
    <location>
        <begin position="116"/>
        <end position="144"/>
    </location>
</feature>
<keyword evidence="11 16" id="KW-0472">Membrane</keyword>
<keyword evidence="8 16" id="KW-0812">Transmembrane</keyword>
<dbReference type="GeneID" id="89925547"/>
<feature type="transmembrane region" description="Helical" evidence="16">
    <location>
        <begin position="80"/>
        <end position="96"/>
    </location>
</feature>
<keyword evidence="18" id="KW-1185">Reference proteome</keyword>
<feature type="transmembrane region" description="Helical" evidence="16">
    <location>
        <begin position="328"/>
        <end position="352"/>
    </location>
</feature>
<dbReference type="InterPro" id="IPR016900">
    <property type="entry name" value="Alg10"/>
</dbReference>
<keyword evidence="9" id="KW-0256">Endoplasmic reticulum</keyword>
<evidence type="ECO:0000256" key="7">
    <source>
        <dbReference type="ARBA" id="ARBA00022679"/>
    </source>
</evidence>
<feature type="transmembrane region" description="Helical" evidence="16">
    <location>
        <begin position="285"/>
        <end position="308"/>
    </location>
</feature>
<feature type="transmembrane region" description="Helical" evidence="16">
    <location>
        <begin position="373"/>
        <end position="396"/>
    </location>
</feature>